<dbReference type="EMBL" id="SMDC01000002">
    <property type="protein sequence ID" value="TCW38242.1"/>
    <property type="molecule type" value="Genomic_DNA"/>
</dbReference>
<feature type="signal peptide" evidence="1">
    <location>
        <begin position="1"/>
        <end position="27"/>
    </location>
</feature>
<evidence type="ECO:0000313" key="3">
    <source>
        <dbReference type="Proteomes" id="UP000295247"/>
    </source>
</evidence>
<evidence type="ECO:0000313" key="2">
    <source>
        <dbReference type="EMBL" id="TCW38242.1"/>
    </source>
</evidence>
<gene>
    <name evidence="2" type="ORF">EDC29_102133</name>
</gene>
<feature type="chain" id="PRO_5020381749" evidence="1">
    <location>
        <begin position="28"/>
        <end position="191"/>
    </location>
</feature>
<organism evidence="2 3">
    <name type="scientific">Marichromatium gracile</name>
    <name type="common">Chromatium gracile</name>
    <dbReference type="NCBI Taxonomy" id="1048"/>
    <lineage>
        <taxon>Bacteria</taxon>
        <taxon>Pseudomonadati</taxon>
        <taxon>Pseudomonadota</taxon>
        <taxon>Gammaproteobacteria</taxon>
        <taxon>Chromatiales</taxon>
        <taxon>Chromatiaceae</taxon>
        <taxon>Marichromatium</taxon>
    </lineage>
</organism>
<dbReference type="RefSeq" id="WP_132228622.1">
    <property type="nucleotide sequence ID" value="NZ_NRRH01000006.1"/>
</dbReference>
<evidence type="ECO:0000256" key="1">
    <source>
        <dbReference type="SAM" id="SignalP"/>
    </source>
</evidence>
<accession>A0A4R4AG71</accession>
<reference evidence="2 3" key="1">
    <citation type="submission" date="2019-03" db="EMBL/GenBank/DDBJ databases">
        <title>Genomic Encyclopedia of Type Strains, Phase IV (KMG-IV): sequencing the most valuable type-strain genomes for metagenomic binning, comparative biology and taxonomic classification.</title>
        <authorList>
            <person name="Goeker M."/>
        </authorList>
    </citation>
    <scope>NUCLEOTIDE SEQUENCE [LARGE SCALE GENOMIC DNA]</scope>
    <source>
        <strain evidence="2 3">DSM 203</strain>
    </source>
</reference>
<keyword evidence="1" id="KW-0732">Signal</keyword>
<comment type="caution">
    <text evidence="2">The sequence shown here is derived from an EMBL/GenBank/DDBJ whole genome shotgun (WGS) entry which is preliminary data.</text>
</comment>
<sequence>MKIRPASLTLASAIALASAGLSPVALAELRDVPVTGAAVTTELTGTVEVVNLDKRMLTIRTPEGEFVVLHVPDEVTRLDEVKIGNTLNVSKTEAVLIDLQKGSDAGTVGMTKEREVARDPGAKPAGAIVDTLTLYGKIEAVDREASTVTVRGPNRTLVFTVEDQALLDSVAPGDGVVATYITAIDGFVTFE</sequence>
<dbReference type="AlphaFoldDB" id="A0A4R4AG71"/>
<dbReference type="Proteomes" id="UP000295247">
    <property type="component" value="Unassembled WGS sequence"/>
</dbReference>
<name>A0A4R4AG71_MARGR</name>
<proteinExistence type="predicted"/>
<protein>
    <submittedName>
        <fullName evidence="2">Uncharacterized protein</fullName>
    </submittedName>
</protein>